<accession>A0A382NYY0</accession>
<dbReference type="EMBL" id="UINC01103449">
    <property type="protein sequence ID" value="SVC65850.1"/>
    <property type="molecule type" value="Genomic_DNA"/>
</dbReference>
<dbReference type="InterPro" id="IPR023885">
    <property type="entry name" value="4Fe4S-binding_SPASM_dom"/>
</dbReference>
<dbReference type="Pfam" id="PF13186">
    <property type="entry name" value="SPASM"/>
    <property type="match status" value="1"/>
</dbReference>
<feature type="domain" description="4Fe4S-binding SPASM" evidence="1">
    <location>
        <begin position="221"/>
        <end position="278"/>
    </location>
</feature>
<dbReference type="Gene3D" id="3.20.20.70">
    <property type="entry name" value="Aldolase class I"/>
    <property type="match status" value="1"/>
</dbReference>
<dbReference type="SUPFAM" id="SSF102114">
    <property type="entry name" value="Radical SAM enzymes"/>
    <property type="match status" value="1"/>
</dbReference>
<feature type="non-terminal residue" evidence="2">
    <location>
        <position position="1"/>
    </location>
</feature>
<name>A0A382NYY0_9ZZZZ</name>
<dbReference type="AlphaFoldDB" id="A0A382NYY0"/>
<gene>
    <name evidence="2" type="ORF">METZ01_LOCUS318704</name>
</gene>
<protein>
    <recommendedName>
        <fullName evidence="1">4Fe4S-binding SPASM domain-containing protein</fullName>
    </recommendedName>
</protein>
<organism evidence="2">
    <name type="scientific">marine metagenome</name>
    <dbReference type="NCBI Taxonomy" id="408172"/>
    <lineage>
        <taxon>unclassified sequences</taxon>
        <taxon>metagenomes</taxon>
        <taxon>ecological metagenomes</taxon>
    </lineage>
</organism>
<sequence>VIEIDDALMSNHRSVDISTNIGCRVLCKFCPQEVSMSNYAIKNDLEQIKLGNPVLMSYSMFVKIIKKIPKNVFIRFSAFSEPFLNPECGKMMKFASDNGYHVELFSTLVGMTSDDVDILKKINLKKFVIHLADNEKYAKIALTQHNEILKKIISSSIENVFFMTMGTISDETKNIIGFDVKPSVMVDWAGHMEFGEKTKRISGPILCSMNPSRKNEDIPPVILPNGDTILCCKDWSMEYTLGNLTTCSYEDLFQSKTYKDIARKMSSENEDVLCRNCE</sequence>
<dbReference type="InterPro" id="IPR058240">
    <property type="entry name" value="rSAM_sf"/>
</dbReference>
<feature type="non-terminal residue" evidence="2">
    <location>
        <position position="278"/>
    </location>
</feature>
<proteinExistence type="predicted"/>
<dbReference type="InterPro" id="IPR013785">
    <property type="entry name" value="Aldolase_TIM"/>
</dbReference>
<evidence type="ECO:0000259" key="1">
    <source>
        <dbReference type="Pfam" id="PF13186"/>
    </source>
</evidence>
<reference evidence="2" key="1">
    <citation type="submission" date="2018-05" db="EMBL/GenBank/DDBJ databases">
        <authorList>
            <person name="Lanie J.A."/>
            <person name="Ng W.-L."/>
            <person name="Kazmierczak K.M."/>
            <person name="Andrzejewski T.M."/>
            <person name="Davidsen T.M."/>
            <person name="Wayne K.J."/>
            <person name="Tettelin H."/>
            <person name="Glass J.I."/>
            <person name="Rusch D."/>
            <person name="Podicherti R."/>
            <person name="Tsui H.-C.T."/>
            <person name="Winkler M.E."/>
        </authorList>
    </citation>
    <scope>NUCLEOTIDE SEQUENCE</scope>
</reference>
<dbReference type="CDD" id="cd21109">
    <property type="entry name" value="SPASM"/>
    <property type="match status" value="1"/>
</dbReference>
<evidence type="ECO:0000313" key="2">
    <source>
        <dbReference type="EMBL" id="SVC65850.1"/>
    </source>
</evidence>